<dbReference type="Gene3D" id="3.40.50.150">
    <property type="entry name" value="Vaccinia Virus protein VP39"/>
    <property type="match status" value="1"/>
</dbReference>
<dbReference type="RefSeq" id="WP_201309882.1">
    <property type="nucleotide sequence ID" value="NZ_BLYI01000009.1"/>
</dbReference>
<gene>
    <name evidence="7" type="ORF">ANBU17_04800</name>
</gene>
<keyword evidence="3" id="KW-0808">Transferase</keyword>
<sequence>MDYLSIQDVSNKWNISKRRVQILCHEGRINGAKMIGNMWVVPENAVRPADARKKNPIMEKKKSYSLVRTDLKKVLKCMYKKAEQYEFIESDKKIYVLSILSGVLCSTYIGTNESELEIINQIFFDISGKVNPYEIDKEILDMAVEFIKLYKNNKEVESVVSWAYQYSNRIIDNSDYSNTQFFTEKYMIDFIVHHIEELSLAKKILDPCLGGGNFLVECLEFLCAGCTEVDVENTVISQAKKLYGYDIDDIIAKIAVVNIRIKALSIIREKGGKASFDVWKKIIPNIFCAMEKDVTVGSLAKDNRIVCNILSGDIVEHDKALGNAKVIVTNPPFASIKGMSKEQKNFLKMNYPLANCDTCVAFMEAIGNLLCADGVCGIVSQNAWMYLKSFSEAREKYVSEYYFRYIANLGSGAFIDLSGEKSNVSLIVFEKKNQKRVPCVKIINLSVESLSDKIKKLITKEGLFEINQDKLNGVNGFVLSDNNALDMNYKDKEQYSSSAVPMQGTSTGNAKELVGYFWEHFGEKEWIPVSKGGGYCRWEGLNNSVVKWGENGEYIKKQKGSALRNIKYFGKTQLVFSDTGTAGLNVRLLLNNQIFIASGPGIRILQGNEYAHMAFLNSRLAANYVRTISPKLTIAAGYIGRIPVEPTLLCSTVLERKARLCVDLKCKHLQSRPNNLEYIDVTQVGNEIDLNQQAWELFKSDILNELLKLEVESQCDEIILSEFSLNKVERNALSKAVGECAFRIKTVQEVDITKFDKYLAKLLDDACMLKRSRTSKASLGCDGMLEYVAKDLKISPTSLVEQICQSFFMMQHTLEKYKDLIIHNYLLHEMGYSVTTGVVKEKINSDELIESFESVYGKQLDIDQWLKSKFNLIHCGVFKDKPFIIYEDGELKKYGKSV</sequence>
<name>A0A916Q4A0_9FIRM</name>
<dbReference type="GO" id="GO:0032259">
    <property type="term" value="P:methylation"/>
    <property type="evidence" value="ECO:0007669"/>
    <property type="project" value="UniProtKB-KW"/>
</dbReference>
<dbReference type="GO" id="GO:0003676">
    <property type="term" value="F:nucleic acid binding"/>
    <property type="evidence" value="ECO:0007669"/>
    <property type="project" value="InterPro"/>
</dbReference>
<evidence type="ECO:0000259" key="6">
    <source>
        <dbReference type="Pfam" id="PF07669"/>
    </source>
</evidence>
<dbReference type="InterPro" id="IPR050953">
    <property type="entry name" value="N4_N6_ade-DNA_methylase"/>
</dbReference>
<accession>A0A916Q4A0</accession>
<keyword evidence="4" id="KW-0949">S-adenosyl-L-methionine</keyword>
<evidence type="ECO:0000313" key="8">
    <source>
        <dbReference type="Proteomes" id="UP000613208"/>
    </source>
</evidence>
<evidence type="ECO:0000256" key="3">
    <source>
        <dbReference type="ARBA" id="ARBA00022679"/>
    </source>
</evidence>
<organism evidence="7 8">
    <name type="scientific">Anaerostipes butyraticus</name>
    <dbReference type="NCBI Taxonomy" id="645466"/>
    <lineage>
        <taxon>Bacteria</taxon>
        <taxon>Bacillati</taxon>
        <taxon>Bacillota</taxon>
        <taxon>Clostridia</taxon>
        <taxon>Lachnospirales</taxon>
        <taxon>Lachnospiraceae</taxon>
        <taxon>Anaerostipes</taxon>
    </lineage>
</organism>
<dbReference type="SUPFAM" id="SSF53335">
    <property type="entry name" value="S-adenosyl-L-methionine-dependent methyltransferases"/>
    <property type="match status" value="1"/>
</dbReference>
<comment type="caution">
    <text evidence="7">The sequence shown here is derived from an EMBL/GenBank/DDBJ whole genome shotgun (WGS) entry which is preliminary data.</text>
</comment>
<dbReference type="EMBL" id="BLYI01000009">
    <property type="protein sequence ID" value="GFO84133.1"/>
    <property type="molecule type" value="Genomic_DNA"/>
</dbReference>
<keyword evidence="2" id="KW-0489">Methyltransferase</keyword>
<dbReference type="PRINTS" id="PR00507">
    <property type="entry name" value="N12N6MTFRASE"/>
</dbReference>
<feature type="domain" description="Type II methyltransferase M.TaqI-like" evidence="6">
    <location>
        <begin position="241"/>
        <end position="410"/>
    </location>
</feature>
<dbReference type="InterPro" id="IPR011639">
    <property type="entry name" value="MethylTrfase_TaqI-like_dom"/>
</dbReference>
<evidence type="ECO:0000256" key="4">
    <source>
        <dbReference type="ARBA" id="ARBA00022691"/>
    </source>
</evidence>
<dbReference type="InterPro" id="IPR002052">
    <property type="entry name" value="DNA_methylase_N6_adenine_CS"/>
</dbReference>
<dbReference type="AlphaFoldDB" id="A0A916Q4A0"/>
<dbReference type="InterPro" id="IPR029063">
    <property type="entry name" value="SAM-dependent_MTases_sf"/>
</dbReference>
<dbReference type="Pfam" id="PF07669">
    <property type="entry name" value="Eco57I"/>
    <property type="match status" value="1"/>
</dbReference>
<dbReference type="EC" id="2.1.1.72" evidence="1"/>
<evidence type="ECO:0000256" key="1">
    <source>
        <dbReference type="ARBA" id="ARBA00011900"/>
    </source>
</evidence>
<keyword evidence="8" id="KW-1185">Reference proteome</keyword>
<dbReference type="PROSITE" id="PS00092">
    <property type="entry name" value="N6_MTASE"/>
    <property type="match status" value="1"/>
</dbReference>
<proteinExistence type="predicted"/>
<dbReference type="GO" id="GO:0009007">
    <property type="term" value="F:site-specific DNA-methyltransferase (adenine-specific) activity"/>
    <property type="evidence" value="ECO:0007669"/>
    <property type="project" value="UniProtKB-EC"/>
</dbReference>
<evidence type="ECO:0000313" key="7">
    <source>
        <dbReference type="EMBL" id="GFO84133.1"/>
    </source>
</evidence>
<reference evidence="7" key="1">
    <citation type="submission" date="2020-06" db="EMBL/GenBank/DDBJ databases">
        <title>Characterization of fructooligosaccharide metabolism and fructooligosaccharide-degrading enzymes in human commensal butyrate producers.</title>
        <authorList>
            <person name="Tanno H."/>
            <person name="Fujii T."/>
            <person name="Hirano K."/>
            <person name="Maeno S."/>
            <person name="Tonozuka T."/>
            <person name="Sakamoto M."/>
            <person name="Ohkuma M."/>
            <person name="Tochio T."/>
            <person name="Endo A."/>
        </authorList>
    </citation>
    <scope>NUCLEOTIDE SEQUENCE</scope>
    <source>
        <strain evidence="7">JCM 17466</strain>
    </source>
</reference>
<evidence type="ECO:0000256" key="5">
    <source>
        <dbReference type="ARBA" id="ARBA00047942"/>
    </source>
</evidence>
<dbReference type="PANTHER" id="PTHR33841">
    <property type="entry name" value="DNA METHYLTRANSFERASE YEEA-RELATED"/>
    <property type="match status" value="1"/>
</dbReference>
<dbReference type="GO" id="GO:0006304">
    <property type="term" value="P:DNA modification"/>
    <property type="evidence" value="ECO:0007669"/>
    <property type="project" value="InterPro"/>
</dbReference>
<dbReference type="Proteomes" id="UP000613208">
    <property type="component" value="Unassembled WGS sequence"/>
</dbReference>
<comment type="catalytic activity">
    <reaction evidence="5">
        <text>a 2'-deoxyadenosine in DNA + S-adenosyl-L-methionine = an N(6)-methyl-2'-deoxyadenosine in DNA + S-adenosyl-L-homocysteine + H(+)</text>
        <dbReference type="Rhea" id="RHEA:15197"/>
        <dbReference type="Rhea" id="RHEA-COMP:12418"/>
        <dbReference type="Rhea" id="RHEA-COMP:12419"/>
        <dbReference type="ChEBI" id="CHEBI:15378"/>
        <dbReference type="ChEBI" id="CHEBI:57856"/>
        <dbReference type="ChEBI" id="CHEBI:59789"/>
        <dbReference type="ChEBI" id="CHEBI:90615"/>
        <dbReference type="ChEBI" id="CHEBI:90616"/>
        <dbReference type="EC" id="2.1.1.72"/>
    </reaction>
</comment>
<protein>
    <recommendedName>
        <fullName evidence="1">site-specific DNA-methyltransferase (adenine-specific)</fullName>
        <ecNumber evidence="1">2.1.1.72</ecNumber>
    </recommendedName>
</protein>
<dbReference type="PANTHER" id="PTHR33841:SF1">
    <property type="entry name" value="DNA METHYLTRANSFERASE A"/>
    <property type="match status" value="1"/>
</dbReference>
<evidence type="ECO:0000256" key="2">
    <source>
        <dbReference type="ARBA" id="ARBA00022603"/>
    </source>
</evidence>